<dbReference type="PANTHER" id="PTHR11895">
    <property type="entry name" value="TRANSAMIDASE"/>
    <property type="match status" value="1"/>
</dbReference>
<dbReference type="GO" id="GO:0050567">
    <property type="term" value="F:glutaminyl-tRNA synthase (glutamine-hydrolyzing) activity"/>
    <property type="evidence" value="ECO:0007669"/>
    <property type="project" value="UniProtKB-EC"/>
</dbReference>
<dbReference type="InterPro" id="IPR023631">
    <property type="entry name" value="Amidase_dom"/>
</dbReference>
<evidence type="ECO:0000259" key="1">
    <source>
        <dbReference type="Pfam" id="PF01425"/>
    </source>
</evidence>
<dbReference type="EC" id="6.3.5.7" evidence="2"/>
<feature type="domain" description="Amidase" evidence="1">
    <location>
        <begin position="44"/>
        <end position="428"/>
    </location>
</feature>
<dbReference type="EMBL" id="JADFAQ010000014">
    <property type="protein sequence ID" value="MBE5727932.1"/>
    <property type="molecule type" value="Genomic_DNA"/>
</dbReference>
<organism evidence="2 3">
    <name type="scientific">Candidatus Acidifodinimicrobium mancum</name>
    <dbReference type="NCBI Taxonomy" id="2898728"/>
    <lineage>
        <taxon>Archaea</taxon>
        <taxon>Candidatus Parvarchaeota</taxon>
        <taxon>Candidatus Acidifodinimicrobiaceae</taxon>
        <taxon>Candidatus Acidifodinimicrobium</taxon>
    </lineage>
</organism>
<dbReference type="Pfam" id="PF01425">
    <property type="entry name" value="Amidase"/>
    <property type="match status" value="1"/>
</dbReference>
<name>A0A8T3UPY0_9ARCH</name>
<reference evidence="2 3" key="1">
    <citation type="submission" date="2020-09" db="EMBL/GenBank/DDBJ databases">
        <title>Genomic characterization of a novel Parvarchaeota family in acid mine drainage sediments.</title>
        <authorList>
            <person name="Luo Z.-H."/>
        </authorList>
    </citation>
    <scope>NUCLEOTIDE SEQUENCE [LARGE SCALE GENOMIC DNA]</scope>
    <source>
        <strain evidence="2">TL1-5_bins.178</strain>
    </source>
</reference>
<accession>A0A8T3UPY0</accession>
<proteinExistence type="predicted"/>
<comment type="caution">
    <text evidence="2">The sequence shown here is derived from an EMBL/GenBank/DDBJ whole genome shotgun (WGS) entry which is preliminary data.</text>
</comment>
<dbReference type="InterPro" id="IPR000120">
    <property type="entry name" value="Amidase"/>
</dbReference>
<dbReference type="PANTHER" id="PTHR11895:SF7">
    <property type="entry name" value="GLUTAMYL-TRNA(GLN) AMIDOTRANSFERASE SUBUNIT A, MITOCHONDRIAL"/>
    <property type="match status" value="1"/>
</dbReference>
<sequence>MSSYIHEFESKVKPKDYYDKVYEELSKVNPRLNAFNVLIKPNQNGVPLSIKDNICVKGVESTASSKILKGYIPPFNATVVDRIFKTKRFSFIGKTNMDEFGFGSFGINCSKPARNPLDEDRVAGGSSSGAAIATALLKYHVAIAESTGGSISSPAAFCGVIGFTPTYSVISRYGLIDYANSLDKIGFMARSADDIRIMLDITKGKDPRDPTSTNTKITDLHHKKLVVIDELLDKVDDNIMSQFNMFIDKLKGLGYTVENISLKEIELSIPAYYLIAMAEASTNLAKFTGFKYGFKVEDFSKPYNDFFTEAREEFGTEAKRRIILGTFIRSASVRDKYYSKSLIIRGELIDRLSKILKDAFIISPTMPILPPKISEADSMSPVQNYAADILTIPANLCGLPHISFPYSYSGSLPLSAQVVGSQFNDYGVISFASGWGKNFKYKFKYNIGEI</sequence>
<dbReference type="SUPFAM" id="SSF75304">
    <property type="entry name" value="Amidase signature (AS) enzymes"/>
    <property type="match status" value="1"/>
</dbReference>
<dbReference type="Gene3D" id="3.90.1300.10">
    <property type="entry name" value="Amidase signature (AS) domain"/>
    <property type="match status" value="1"/>
</dbReference>
<evidence type="ECO:0000313" key="2">
    <source>
        <dbReference type="EMBL" id="MBE5727932.1"/>
    </source>
</evidence>
<dbReference type="InterPro" id="IPR036928">
    <property type="entry name" value="AS_sf"/>
</dbReference>
<dbReference type="AlphaFoldDB" id="A0A8T3UPY0"/>
<evidence type="ECO:0000313" key="3">
    <source>
        <dbReference type="Proteomes" id="UP000763484"/>
    </source>
</evidence>
<gene>
    <name evidence="2" type="primary">gatA</name>
    <name evidence="2" type="ORF">IHE50_00755</name>
</gene>
<protein>
    <submittedName>
        <fullName evidence="2">Asp-tRNA(Asn)/Glu-tRNA(Gln) amidotransferase subunit GatA</fullName>
        <ecNumber evidence="2">6.3.5.7</ecNumber>
    </submittedName>
</protein>
<dbReference type="Proteomes" id="UP000763484">
    <property type="component" value="Unassembled WGS sequence"/>
</dbReference>
<keyword evidence="2" id="KW-0436">Ligase</keyword>